<dbReference type="Gene3D" id="2.60.210.10">
    <property type="entry name" value="Apoptosis, Tumor Necrosis Factor Receptor Associated Protein 2, Chain A"/>
    <property type="match status" value="1"/>
</dbReference>
<proteinExistence type="inferred from homology"/>
<dbReference type="GO" id="GO:0016567">
    <property type="term" value="P:protein ubiquitination"/>
    <property type="evidence" value="ECO:0007669"/>
    <property type="project" value="InterPro"/>
</dbReference>
<evidence type="ECO:0000256" key="2">
    <source>
        <dbReference type="ARBA" id="ARBA00010846"/>
    </source>
</evidence>
<dbReference type="SUPFAM" id="SSF49599">
    <property type="entry name" value="TRAF domain-like"/>
    <property type="match status" value="1"/>
</dbReference>
<dbReference type="SUPFAM" id="SSF54695">
    <property type="entry name" value="POZ domain"/>
    <property type="match status" value="1"/>
</dbReference>
<dbReference type="InterPro" id="IPR011333">
    <property type="entry name" value="SKP1/BTB/POZ_sf"/>
</dbReference>
<sequence>MVDESMRSDTFNFGGHDWRLLYYPNGCGKEYEGSHVSLFLEHDGRRSWDDEDATTKAQASILDQAGVPSYTRTMPDLGLRDLPRGWRDFISHEDLDKQKHLKDDCLTILYDLTVVTEECTEVATEPEPIVVQPPFDLHLHRPFVEAIWNKERPDVGILVSGEKLSTHRWLLEARSPVLMADLSRASAATTDEDTIQLRVDDIEADVFKALLQFIYTDSPPSRNLLETAMMAEKLLVAADRYELEKLKRACEEALCRHIDVGSVAATLALAEQHDCPVLREACMLFLSSPGNLEAVVATDGFELLKKCCQSDMLELVVKKMI</sequence>
<dbReference type="InterPro" id="IPR045005">
    <property type="entry name" value="BPM1-6"/>
</dbReference>
<name>M8CZT5_AEGTA</name>
<dbReference type="OMA" id="GKVINCH"/>
<dbReference type="Gene3D" id="6.10.250.3030">
    <property type="match status" value="1"/>
</dbReference>
<comment type="similarity">
    <text evidence="2">Belongs to the Tdpoz family.</text>
</comment>
<organism evidence="3">
    <name type="scientific">Aegilops tauschii</name>
    <name type="common">Tausch's goatgrass</name>
    <name type="synonym">Aegilops squarrosa</name>
    <dbReference type="NCBI Taxonomy" id="37682"/>
    <lineage>
        <taxon>Eukaryota</taxon>
        <taxon>Viridiplantae</taxon>
        <taxon>Streptophyta</taxon>
        <taxon>Embryophyta</taxon>
        <taxon>Tracheophyta</taxon>
        <taxon>Spermatophyta</taxon>
        <taxon>Magnoliopsida</taxon>
        <taxon>Liliopsida</taxon>
        <taxon>Poales</taxon>
        <taxon>Poaceae</taxon>
        <taxon>BOP clade</taxon>
        <taxon>Pooideae</taxon>
        <taxon>Triticodae</taxon>
        <taxon>Triticeae</taxon>
        <taxon>Triticinae</taxon>
        <taxon>Aegilops</taxon>
    </lineage>
</organism>
<dbReference type="Pfam" id="PF00651">
    <property type="entry name" value="BTB"/>
    <property type="match status" value="1"/>
</dbReference>
<dbReference type="CDD" id="cd00121">
    <property type="entry name" value="MATH"/>
    <property type="match status" value="1"/>
</dbReference>
<dbReference type="InterPro" id="IPR000210">
    <property type="entry name" value="BTB/POZ_dom"/>
</dbReference>
<evidence type="ECO:0000313" key="3">
    <source>
        <dbReference type="EnsemblPlants" id="EMT29421"/>
    </source>
</evidence>
<dbReference type="Pfam" id="PF24570">
    <property type="entry name" value="BACK_BPM_SPOP"/>
    <property type="match status" value="1"/>
</dbReference>
<dbReference type="PANTHER" id="PTHR26379">
    <property type="entry name" value="BTB/POZ AND MATH DOMAIN-CONTAINING PROTEIN 1"/>
    <property type="match status" value="1"/>
</dbReference>
<protein>
    <submittedName>
        <fullName evidence="3">TD and POZ domain-containing protein 4</fullName>
    </submittedName>
</protein>
<accession>M8CZT5</accession>
<comment type="pathway">
    <text evidence="1">Protein modification; protein ubiquitination.</text>
</comment>
<dbReference type="PROSITE" id="PS50097">
    <property type="entry name" value="BTB"/>
    <property type="match status" value="1"/>
</dbReference>
<dbReference type="InterPro" id="IPR008974">
    <property type="entry name" value="TRAF-like"/>
</dbReference>
<dbReference type="SMART" id="SM00225">
    <property type="entry name" value="BTB"/>
    <property type="match status" value="1"/>
</dbReference>
<dbReference type="InterPro" id="IPR002083">
    <property type="entry name" value="MATH/TRAF_dom"/>
</dbReference>
<dbReference type="PROSITE" id="PS50144">
    <property type="entry name" value="MATH"/>
    <property type="match status" value="1"/>
</dbReference>
<evidence type="ECO:0000256" key="1">
    <source>
        <dbReference type="ARBA" id="ARBA00004906"/>
    </source>
</evidence>
<dbReference type="AlphaFoldDB" id="M8CZT5"/>
<reference evidence="3" key="1">
    <citation type="submission" date="2015-06" db="UniProtKB">
        <authorList>
            <consortium name="EnsemblPlants"/>
        </authorList>
    </citation>
    <scope>IDENTIFICATION</scope>
</reference>
<dbReference type="PANTHER" id="PTHR26379:SF316">
    <property type="entry name" value="MATH DOMAIN-CONTAINING PROTEIN"/>
    <property type="match status" value="1"/>
</dbReference>
<dbReference type="Gene3D" id="3.30.710.10">
    <property type="entry name" value="Potassium Channel Kv1.1, Chain A"/>
    <property type="match status" value="1"/>
</dbReference>
<dbReference type="EnsemblPlants" id="EMT29421">
    <property type="protein sequence ID" value="EMT29421"/>
    <property type="gene ID" value="F775_14166"/>
</dbReference>
<dbReference type="Pfam" id="PF22486">
    <property type="entry name" value="MATH_2"/>
    <property type="match status" value="1"/>
</dbReference>
<dbReference type="InterPro" id="IPR056423">
    <property type="entry name" value="BACK_BPM_SPOP"/>
</dbReference>